<dbReference type="EMBL" id="JAVYJV010000009">
    <property type="protein sequence ID" value="KAK4361753.1"/>
    <property type="molecule type" value="Genomic_DNA"/>
</dbReference>
<name>A0AAE1S1G2_9SOLA</name>
<organism evidence="1 2">
    <name type="scientific">Anisodus tanguticus</name>
    <dbReference type="NCBI Taxonomy" id="243964"/>
    <lineage>
        <taxon>Eukaryota</taxon>
        <taxon>Viridiplantae</taxon>
        <taxon>Streptophyta</taxon>
        <taxon>Embryophyta</taxon>
        <taxon>Tracheophyta</taxon>
        <taxon>Spermatophyta</taxon>
        <taxon>Magnoliopsida</taxon>
        <taxon>eudicotyledons</taxon>
        <taxon>Gunneridae</taxon>
        <taxon>Pentapetalae</taxon>
        <taxon>asterids</taxon>
        <taxon>lamiids</taxon>
        <taxon>Solanales</taxon>
        <taxon>Solanaceae</taxon>
        <taxon>Solanoideae</taxon>
        <taxon>Hyoscyameae</taxon>
        <taxon>Anisodus</taxon>
    </lineage>
</organism>
<evidence type="ECO:0000313" key="2">
    <source>
        <dbReference type="Proteomes" id="UP001291623"/>
    </source>
</evidence>
<reference evidence="1" key="1">
    <citation type="submission" date="2023-12" db="EMBL/GenBank/DDBJ databases">
        <title>Genome assembly of Anisodus tanguticus.</title>
        <authorList>
            <person name="Wang Y.-J."/>
        </authorList>
    </citation>
    <scope>NUCLEOTIDE SEQUENCE</scope>
    <source>
        <strain evidence="1">KB-2021</strain>
        <tissue evidence="1">Leaf</tissue>
    </source>
</reference>
<proteinExistence type="predicted"/>
<evidence type="ECO:0000313" key="1">
    <source>
        <dbReference type="EMBL" id="KAK4361753.1"/>
    </source>
</evidence>
<dbReference type="Proteomes" id="UP001291623">
    <property type="component" value="Unassembled WGS sequence"/>
</dbReference>
<keyword evidence="2" id="KW-1185">Reference proteome</keyword>
<sequence>MPGDACSILVPCISRSSSSHGVCLVRYIFIYDLWAITLRELFKAHLKSSGRGFPYYKKSNKNTGFELEDVVKFTTCITVSSLMPTYHNFTISNELVVDRRQVKRWHDQIQRLLELREKRKQTRVQDERGLEVAQVRADLLRSQTRMKNLKE</sequence>
<gene>
    <name evidence="1" type="ORF">RND71_016994</name>
</gene>
<dbReference type="AlphaFoldDB" id="A0AAE1S1G2"/>
<protein>
    <submittedName>
        <fullName evidence="1">Uncharacterized protein</fullName>
    </submittedName>
</protein>
<accession>A0AAE1S1G2</accession>
<comment type="caution">
    <text evidence="1">The sequence shown here is derived from an EMBL/GenBank/DDBJ whole genome shotgun (WGS) entry which is preliminary data.</text>
</comment>